<dbReference type="GO" id="GO:0008757">
    <property type="term" value="F:S-adenosylmethionine-dependent methyltransferase activity"/>
    <property type="evidence" value="ECO:0007669"/>
    <property type="project" value="InterPro"/>
</dbReference>
<accession>A0A2A6ZZF2</accession>
<evidence type="ECO:0000313" key="6">
    <source>
        <dbReference type="Proteomes" id="UP000219901"/>
    </source>
</evidence>
<feature type="binding site" evidence="1">
    <location>
        <position position="31"/>
    </location>
    <ligand>
        <name>Zn(2+)</name>
        <dbReference type="ChEBI" id="CHEBI:29105"/>
    </ligand>
</feature>
<dbReference type="InterPro" id="IPR029063">
    <property type="entry name" value="SAM-dependent_MTases_sf"/>
</dbReference>
<keyword evidence="5" id="KW-0808">Transferase</keyword>
<dbReference type="EMBL" id="NMTV01000053">
    <property type="protein sequence ID" value="PDX72217.1"/>
    <property type="molecule type" value="Genomic_DNA"/>
</dbReference>
<keyword evidence="5" id="KW-0489">Methyltransferase</keyword>
<name>A0A2A6ZZF2_9FIRM</name>
<feature type="domain" description="23S rRNA (guanine(745)-N(1))-methyltransferase N-terminal" evidence="4">
    <location>
        <begin position="10"/>
        <end position="52"/>
    </location>
</feature>
<keyword evidence="1" id="KW-0479">Metal-binding</keyword>
<gene>
    <name evidence="5" type="ORF">CGS55_09055</name>
</gene>
<comment type="caution">
    <text evidence="5">The sequence shown here is derived from an EMBL/GenBank/DDBJ whole genome shotgun (WGS) entry which is preliminary data.</text>
</comment>
<dbReference type="Proteomes" id="UP000219901">
    <property type="component" value="Unassembled WGS sequence"/>
</dbReference>
<evidence type="ECO:0000256" key="2">
    <source>
        <dbReference type="PIRSR" id="PIRSR018249-2"/>
    </source>
</evidence>
<evidence type="ECO:0000259" key="3">
    <source>
        <dbReference type="Pfam" id="PF08241"/>
    </source>
</evidence>
<dbReference type="RefSeq" id="WP_015537599.1">
    <property type="nucleotide sequence ID" value="NZ_DAWEGZ010000150.1"/>
</dbReference>
<evidence type="ECO:0000259" key="4">
    <source>
        <dbReference type="Pfam" id="PF21302"/>
    </source>
</evidence>
<evidence type="ECO:0000256" key="1">
    <source>
        <dbReference type="PIRSR" id="PIRSR018249-1"/>
    </source>
</evidence>
<organism evidence="5 6">
    <name type="scientific">Faecalibacterium prausnitzii</name>
    <dbReference type="NCBI Taxonomy" id="853"/>
    <lineage>
        <taxon>Bacteria</taxon>
        <taxon>Bacillati</taxon>
        <taxon>Bacillota</taxon>
        <taxon>Clostridia</taxon>
        <taxon>Eubacteriales</taxon>
        <taxon>Oscillospiraceae</taxon>
        <taxon>Faecalibacterium</taxon>
    </lineage>
</organism>
<feature type="binding site" evidence="2">
    <location>
        <position position="197"/>
    </location>
    <ligand>
        <name>S-adenosyl-L-methionine</name>
        <dbReference type="ChEBI" id="CHEBI:59789"/>
    </ligand>
</feature>
<dbReference type="SUPFAM" id="SSF53335">
    <property type="entry name" value="S-adenosyl-L-methionine-dependent methyltransferases"/>
    <property type="match status" value="1"/>
</dbReference>
<dbReference type="Pfam" id="PF08241">
    <property type="entry name" value="Methyltransf_11"/>
    <property type="match status" value="1"/>
</dbReference>
<dbReference type="InterPro" id="IPR013216">
    <property type="entry name" value="Methyltransf_11"/>
</dbReference>
<dbReference type="GO" id="GO:0046872">
    <property type="term" value="F:metal ion binding"/>
    <property type="evidence" value="ECO:0007669"/>
    <property type="project" value="UniProtKB-KW"/>
</dbReference>
<feature type="binding site" evidence="1">
    <location>
        <position position="15"/>
    </location>
    <ligand>
        <name>Zn(2+)</name>
        <dbReference type="ChEBI" id="CHEBI:29105"/>
    </ligand>
</feature>
<dbReference type="AlphaFoldDB" id="A0A2A6ZZF2"/>
<keyword evidence="2" id="KW-0949">S-adenosyl-L-methionine</keyword>
<feature type="binding site" evidence="2">
    <location>
        <position position="73"/>
    </location>
    <ligand>
        <name>S-adenosyl-L-methionine</name>
        <dbReference type="ChEBI" id="CHEBI:59789"/>
    </ligand>
</feature>
<keyword evidence="1" id="KW-0862">Zinc</keyword>
<feature type="binding site" evidence="1">
    <location>
        <position position="12"/>
    </location>
    <ligand>
        <name>Zn(2+)</name>
        <dbReference type="ChEBI" id="CHEBI:29105"/>
    </ligand>
</feature>
<protein>
    <submittedName>
        <fullName evidence="5">Methyltransferase</fullName>
    </submittedName>
</protein>
<dbReference type="Gene3D" id="3.40.50.150">
    <property type="entry name" value="Vaccinia Virus protein VP39"/>
    <property type="match status" value="1"/>
</dbReference>
<dbReference type="GO" id="GO:0032259">
    <property type="term" value="P:methylation"/>
    <property type="evidence" value="ECO:0007669"/>
    <property type="project" value="UniProtKB-KW"/>
</dbReference>
<proteinExistence type="predicted"/>
<dbReference type="InterPro" id="IPR016718">
    <property type="entry name" value="rRNA_m1G-MeTrfase_A_prd"/>
</dbReference>
<dbReference type="PIRSF" id="PIRSF018249">
    <property type="entry name" value="MyrA_prd"/>
    <property type="match status" value="1"/>
</dbReference>
<sequence>MSRNEAFAPWQCPLCGGALQGENDLKCEKGHCFDRAREGYWHLLPVQSMRTKAPGDSKEMVAARRAFLNAGYYGIFGQALGELCLAHGVPAAKDAPLHLLDAGCGEGWYDRCIAQQFAAAEKPLQLAGFDIAKPAVRLAAKALPAAQYAVASSFSQPVRTGWADVLLNCFSPFAQEEFSRVLRPGGRMIYVVPGAEHLYQMKAVLYEKPYKNPVQQVEYPGFRAIDEREVQGTITVPAAQLEALFAMTPYYWKTPRDGAARLAALPQLTTTIAFRFLVFEKL</sequence>
<dbReference type="InterPro" id="IPR048647">
    <property type="entry name" value="RlmA_N"/>
</dbReference>
<reference evidence="5 6" key="1">
    <citation type="journal article" date="2017" name="Front. Microbiol.">
        <title>New Insights into the Diversity of the Genus Faecalibacterium.</title>
        <authorList>
            <person name="Benevides L."/>
            <person name="Burman S."/>
            <person name="Martin R."/>
            <person name="Robert V."/>
            <person name="Thomas M."/>
            <person name="Miquel S."/>
            <person name="Chain F."/>
            <person name="Sokol H."/>
            <person name="Bermudez-Humaran L.G."/>
            <person name="Morrison M."/>
            <person name="Langella P."/>
            <person name="Azevedo V.A."/>
            <person name="Chatel J.M."/>
            <person name="Soares S."/>
        </authorList>
    </citation>
    <scope>NUCLEOTIDE SEQUENCE [LARGE SCALE GENOMIC DNA]</scope>
    <source>
        <strain evidence="5 6">CNCM I 4546</strain>
    </source>
</reference>
<feature type="domain" description="Methyltransferase type 11" evidence="3">
    <location>
        <begin position="100"/>
        <end position="189"/>
    </location>
</feature>
<evidence type="ECO:0000313" key="5">
    <source>
        <dbReference type="EMBL" id="PDX72217.1"/>
    </source>
</evidence>
<feature type="binding site" evidence="1">
    <location>
        <position position="27"/>
    </location>
    <ligand>
        <name>Zn(2+)</name>
        <dbReference type="ChEBI" id="CHEBI:29105"/>
    </ligand>
</feature>
<feature type="binding site" evidence="2">
    <location>
        <begin position="106"/>
        <end position="107"/>
    </location>
    <ligand>
        <name>S-adenosyl-L-methionine</name>
        <dbReference type="ChEBI" id="CHEBI:59789"/>
    </ligand>
</feature>
<dbReference type="Pfam" id="PF21302">
    <property type="entry name" value="Zn_ribbon_RlmA"/>
    <property type="match status" value="1"/>
</dbReference>